<proteinExistence type="predicted"/>
<dbReference type="AlphaFoldDB" id="A0A8X6TLW9"/>
<evidence type="ECO:0000313" key="2">
    <source>
        <dbReference type="Proteomes" id="UP000887013"/>
    </source>
</evidence>
<comment type="caution">
    <text evidence="1">The sequence shown here is derived from an EMBL/GenBank/DDBJ whole genome shotgun (WGS) entry which is preliminary data.</text>
</comment>
<reference evidence="1" key="1">
    <citation type="submission" date="2020-08" db="EMBL/GenBank/DDBJ databases">
        <title>Multicomponent nature underlies the extraordinary mechanical properties of spider dragline silk.</title>
        <authorList>
            <person name="Kono N."/>
            <person name="Nakamura H."/>
            <person name="Mori M."/>
            <person name="Yoshida Y."/>
            <person name="Ohtoshi R."/>
            <person name="Malay A.D."/>
            <person name="Moran D.A.P."/>
            <person name="Tomita M."/>
            <person name="Numata K."/>
            <person name="Arakawa K."/>
        </authorList>
    </citation>
    <scope>NUCLEOTIDE SEQUENCE</scope>
</reference>
<dbReference type="Proteomes" id="UP000887013">
    <property type="component" value="Unassembled WGS sequence"/>
</dbReference>
<dbReference type="EMBL" id="BMAW01060065">
    <property type="protein sequence ID" value="GFT24339.1"/>
    <property type="molecule type" value="Genomic_DNA"/>
</dbReference>
<keyword evidence="2" id="KW-1185">Reference proteome</keyword>
<evidence type="ECO:0000313" key="1">
    <source>
        <dbReference type="EMBL" id="GFT24339.1"/>
    </source>
</evidence>
<name>A0A8X6TLW9_NEPPI</name>
<accession>A0A8X6TLW9</accession>
<sequence length="83" mass="9919">MDEIFPVINFLHGSSLSPEQYFHHEHSLHAQWVLRPDILRPCHKLNTLPFKDLRFFSSQISEHTVIHEQEEQNNSFTNKMYLS</sequence>
<gene>
    <name evidence="1" type="ORF">NPIL_981</name>
</gene>
<organism evidence="1 2">
    <name type="scientific">Nephila pilipes</name>
    <name type="common">Giant wood spider</name>
    <name type="synonym">Nephila maculata</name>
    <dbReference type="NCBI Taxonomy" id="299642"/>
    <lineage>
        <taxon>Eukaryota</taxon>
        <taxon>Metazoa</taxon>
        <taxon>Ecdysozoa</taxon>
        <taxon>Arthropoda</taxon>
        <taxon>Chelicerata</taxon>
        <taxon>Arachnida</taxon>
        <taxon>Araneae</taxon>
        <taxon>Araneomorphae</taxon>
        <taxon>Entelegynae</taxon>
        <taxon>Araneoidea</taxon>
        <taxon>Nephilidae</taxon>
        <taxon>Nephila</taxon>
    </lineage>
</organism>
<protein>
    <submittedName>
        <fullName evidence="1">Uncharacterized protein</fullName>
    </submittedName>
</protein>